<sequence length="119" mass="13105">MQASLTCTLTPAKGRTGELGGALRLLCVPISAWWQQCRQYRVEFTEQTVVVIGADTAFDGGEPPRAAAIAPQRQNNHLLNVTKTRPLSMKAGNLHMNFLPLLTEANYPFLGFVRIHGEN</sequence>
<name>A0A5B7EFN5_PORTR</name>
<dbReference type="Proteomes" id="UP000324222">
    <property type="component" value="Unassembled WGS sequence"/>
</dbReference>
<dbReference type="EMBL" id="VSRR010002575">
    <property type="protein sequence ID" value="MPC32157.1"/>
    <property type="molecule type" value="Genomic_DNA"/>
</dbReference>
<comment type="caution">
    <text evidence="1">The sequence shown here is derived from an EMBL/GenBank/DDBJ whole genome shotgun (WGS) entry which is preliminary data.</text>
</comment>
<accession>A0A5B7EFN5</accession>
<gene>
    <name evidence="1" type="ORF">E2C01_025461</name>
</gene>
<dbReference type="AlphaFoldDB" id="A0A5B7EFN5"/>
<organism evidence="1 2">
    <name type="scientific">Portunus trituberculatus</name>
    <name type="common">Swimming crab</name>
    <name type="synonym">Neptunus trituberculatus</name>
    <dbReference type="NCBI Taxonomy" id="210409"/>
    <lineage>
        <taxon>Eukaryota</taxon>
        <taxon>Metazoa</taxon>
        <taxon>Ecdysozoa</taxon>
        <taxon>Arthropoda</taxon>
        <taxon>Crustacea</taxon>
        <taxon>Multicrustacea</taxon>
        <taxon>Malacostraca</taxon>
        <taxon>Eumalacostraca</taxon>
        <taxon>Eucarida</taxon>
        <taxon>Decapoda</taxon>
        <taxon>Pleocyemata</taxon>
        <taxon>Brachyura</taxon>
        <taxon>Eubrachyura</taxon>
        <taxon>Portunoidea</taxon>
        <taxon>Portunidae</taxon>
        <taxon>Portuninae</taxon>
        <taxon>Portunus</taxon>
    </lineage>
</organism>
<keyword evidence="2" id="KW-1185">Reference proteome</keyword>
<reference evidence="1 2" key="1">
    <citation type="submission" date="2019-05" db="EMBL/GenBank/DDBJ databases">
        <title>Another draft genome of Portunus trituberculatus and its Hox gene families provides insights of decapod evolution.</title>
        <authorList>
            <person name="Jeong J.-H."/>
            <person name="Song I."/>
            <person name="Kim S."/>
            <person name="Choi T."/>
            <person name="Kim D."/>
            <person name="Ryu S."/>
            <person name="Kim W."/>
        </authorList>
    </citation>
    <scope>NUCLEOTIDE SEQUENCE [LARGE SCALE GENOMIC DNA]</scope>
    <source>
        <tissue evidence="1">Muscle</tissue>
    </source>
</reference>
<proteinExistence type="predicted"/>
<protein>
    <submittedName>
        <fullName evidence="1">Uncharacterized protein</fullName>
    </submittedName>
</protein>
<evidence type="ECO:0000313" key="2">
    <source>
        <dbReference type="Proteomes" id="UP000324222"/>
    </source>
</evidence>
<evidence type="ECO:0000313" key="1">
    <source>
        <dbReference type="EMBL" id="MPC32157.1"/>
    </source>
</evidence>